<dbReference type="GO" id="GO:0022857">
    <property type="term" value="F:transmembrane transporter activity"/>
    <property type="evidence" value="ECO:0007669"/>
    <property type="project" value="InterPro"/>
</dbReference>
<dbReference type="EMBL" id="FMZZ01000007">
    <property type="protein sequence ID" value="SDD08941.1"/>
    <property type="molecule type" value="Genomic_DNA"/>
</dbReference>
<dbReference type="PANTHER" id="PTHR23514">
    <property type="entry name" value="BYPASS OF STOP CODON PROTEIN 6"/>
    <property type="match status" value="1"/>
</dbReference>
<keyword evidence="4 5" id="KW-0472">Membrane</keyword>
<evidence type="ECO:0000256" key="3">
    <source>
        <dbReference type="ARBA" id="ARBA00022989"/>
    </source>
</evidence>
<dbReference type="InterPro" id="IPR011701">
    <property type="entry name" value="MFS"/>
</dbReference>
<dbReference type="InterPro" id="IPR036259">
    <property type="entry name" value="MFS_trans_sf"/>
</dbReference>
<feature type="transmembrane region" description="Helical" evidence="5">
    <location>
        <begin position="12"/>
        <end position="30"/>
    </location>
</feature>
<dbReference type="AlphaFoldDB" id="A0A1G6RX02"/>
<dbReference type="Gene3D" id="1.20.1250.20">
    <property type="entry name" value="MFS general substrate transporter like domains"/>
    <property type="match status" value="2"/>
</dbReference>
<dbReference type="PANTHER" id="PTHR23514:SF13">
    <property type="entry name" value="INNER MEMBRANE PROTEIN YBJJ"/>
    <property type="match status" value="1"/>
</dbReference>
<feature type="domain" description="Major facilitator superfamily (MFS) profile" evidence="6">
    <location>
        <begin position="224"/>
        <end position="413"/>
    </location>
</feature>
<evidence type="ECO:0000256" key="5">
    <source>
        <dbReference type="SAM" id="Phobius"/>
    </source>
</evidence>
<dbReference type="CDD" id="cd17393">
    <property type="entry name" value="MFS_MosC_like"/>
    <property type="match status" value="1"/>
</dbReference>
<gene>
    <name evidence="7" type="ORF">SAMN05216174_10768</name>
</gene>
<dbReference type="InterPro" id="IPR020846">
    <property type="entry name" value="MFS_dom"/>
</dbReference>
<organism evidence="7 8">
    <name type="scientific">Actinokineospora iranica</name>
    <dbReference type="NCBI Taxonomy" id="1271860"/>
    <lineage>
        <taxon>Bacteria</taxon>
        <taxon>Bacillati</taxon>
        <taxon>Actinomycetota</taxon>
        <taxon>Actinomycetes</taxon>
        <taxon>Pseudonocardiales</taxon>
        <taxon>Pseudonocardiaceae</taxon>
        <taxon>Actinokineospora</taxon>
    </lineage>
</organism>
<accession>A0A1G6RX02</accession>
<evidence type="ECO:0000256" key="2">
    <source>
        <dbReference type="ARBA" id="ARBA00022692"/>
    </source>
</evidence>
<keyword evidence="2 5" id="KW-0812">Transmembrane</keyword>
<proteinExistence type="predicted"/>
<feature type="transmembrane region" description="Helical" evidence="5">
    <location>
        <begin position="318"/>
        <end position="337"/>
    </location>
</feature>
<feature type="transmembrane region" description="Helical" evidence="5">
    <location>
        <begin position="379"/>
        <end position="401"/>
    </location>
</feature>
<evidence type="ECO:0000313" key="8">
    <source>
        <dbReference type="Proteomes" id="UP000199501"/>
    </source>
</evidence>
<dbReference type="Proteomes" id="UP000199501">
    <property type="component" value="Unassembled WGS sequence"/>
</dbReference>
<dbReference type="STRING" id="1271860.SAMN05216174_10768"/>
<evidence type="ECO:0000313" key="7">
    <source>
        <dbReference type="EMBL" id="SDD08941.1"/>
    </source>
</evidence>
<feature type="transmembrane region" description="Helical" evidence="5">
    <location>
        <begin position="50"/>
        <end position="71"/>
    </location>
</feature>
<comment type="subcellular location">
    <subcellularLocation>
        <location evidence="1">Cell membrane</location>
        <topology evidence="1">Multi-pass membrane protein</topology>
    </subcellularLocation>
</comment>
<sequence length="413" mass="41857">MPEQTAETRISRHARAAVAGVFFTNGALFANAVPRFPEIKASLGLTNTALGAALAAFPLGALIAGLFASALINRFRSARVAAMGMVALAAALLLIATAADWAMFAAAMFVAGALDSVVDVAQNTHGLRVQRRYGRSIVNSFHGLWSVGAVCGGLMGSAAAGLSVPLPIHLLISSALFSAVAMTCYRFMLPGGEDAERVTEGQDTAGADSHSSAPATPRRFHWAALRLLLALGVLAGCGAMVEDAGASWGALYLTGSLGAGAATAGLAFVALQTAMTAGRLLGDRAVDRFGQRLVVRTGGALTAVGVGAALALPSVPTTLVGFALAGLGVATLIPAAMHTADELPGLPVGVGLTVVSWLLRIGFLASPPLIGLIADATSLRVGLVTVVLAGLTILVLGRVMIDHTPTPPETTRT</sequence>
<feature type="transmembrane region" description="Helical" evidence="5">
    <location>
        <begin position="223"/>
        <end position="241"/>
    </location>
</feature>
<keyword evidence="8" id="KW-1185">Reference proteome</keyword>
<dbReference type="GO" id="GO:0005886">
    <property type="term" value="C:plasma membrane"/>
    <property type="evidence" value="ECO:0007669"/>
    <property type="project" value="UniProtKB-SubCell"/>
</dbReference>
<dbReference type="RefSeq" id="WP_091451076.1">
    <property type="nucleotide sequence ID" value="NZ_FMZZ01000007.1"/>
</dbReference>
<evidence type="ECO:0000256" key="4">
    <source>
        <dbReference type="ARBA" id="ARBA00023136"/>
    </source>
</evidence>
<keyword evidence="3 5" id="KW-1133">Transmembrane helix</keyword>
<name>A0A1G6RX02_9PSEU</name>
<evidence type="ECO:0000256" key="1">
    <source>
        <dbReference type="ARBA" id="ARBA00004651"/>
    </source>
</evidence>
<dbReference type="Pfam" id="PF07690">
    <property type="entry name" value="MFS_1"/>
    <property type="match status" value="2"/>
</dbReference>
<dbReference type="SUPFAM" id="SSF103473">
    <property type="entry name" value="MFS general substrate transporter"/>
    <property type="match status" value="1"/>
</dbReference>
<protein>
    <submittedName>
        <fullName evidence="7">Fucose permease</fullName>
    </submittedName>
</protein>
<feature type="transmembrane region" description="Helical" evidence="5">
    <location>
        <begin position="349"/>
        <end position="373"/>
    </location>
</feature>
<reference evidence="8" key="1">
    <citation type="submission" date="2016-10" db="EMBL/GenBank/DDBJ databases">
        <authorList>
            <person name="Varghese N."/>
            <person name="Submissions S."/>
        </authorList>
    </citation>
    <scope>NUCLEOTIDE SEQUENCE [LARGE SCALE GENOMIC DNA]</scope>
    <source>
        <strain evidence="8">IBRC-M 10403</strain>
    </source>
</reference>
<feature type="transmembrane region" description="Helical" evidence="5">
    <location>
        <begin position="168"/>
        <end position="188"/>
    </location>
</feature>
<dbReference type="InterPro" id="IPR051788">
    <property type="entry name" value="MFS_Transporter"/>
</dbReference>
<feature type="transmembrane region" description="Helical" evidence="5">
    <location>
        <begin position="293"/>
        <end position="312"/>
    </location>
</feature>
<dbReference type="PROSITE" id="PS50850">
    <property type="entry name" value="MFS"/>
    <property type="match status" value="1"/>
</dbReference>
<dbReference type="OrthoDB" id="151222at2"/>
<evidence type="ECO:0000259" key="6">
    <source>
        <dbReference type="PROSITE" id="PS50850"/>
    </source>
</evidence>
<feature type="transmembrane region" description="Helical" evidence="5">
    <location>
        <begin position="142"/>
        <end position="162"/>
    </location>
</feature>